<reference evidence="15" key="1">
    <citation type="journal article" date="2017" name="MBio">
        <title>Type VI secretion-mediated competition in the bee gut microbiome.</title>
        <authorList>
            <person name="Steele M.I."/>
            <person name="Kwong W.K."/>
            <person name="Powell J.E."/>
            <person name="Whiteley M."/>
            <person name="Moran N.A."/>
        </authorList>
    </citation>
    <scope>NUCLEOTIDE SEQUENCE [LARGE SCALE GENOMIC DNA]</scope>
    <source>
        <strain evidence="15">WkB273</strain>
    </source>
</reference>
<keyword evidence="6" id="KW-0133">Cell shape</keyword>
<dbReference type="EMBL" id="MEIL01000003">
    <property type="protein sequence ID" value="PIT42259.1"/>
    <property type="molecule type" value="Genomic_DNA"/>
</dbReference>
<dbReference type="PANTHER" id="PTHR39579:SF1">
    <property type="entry name" value="INNER MEMBRANE PROTEIN YHCB"/>
    <property type="match status" value="1"/>
</dbReference>
<organism evidence="15 16">
    <name type="scientific">Snodgrassella alvi</name>
    <dbReference type="NCBI Taxonomy" id="1196083"/>
    <lineage>
        <taxon>Bacteria</taxon>
        <taxon>Pseudomonadati</taxon>
        <taxon>Pseudomonadota</taxon>
        <taxon>Betaproteobacteria</taxon>
        <taxon>Neisseriales</taxon>
        <taxon>Neisseriaceae</taxon>
        <taxon>Snodgrassella</taxon>
    </lineage>
</organism>
<dbReference type="Proteomes" id="UP000230202">
    <property type="component" value="Unassembled WGS sequence"/>
</dbReference>
<feature type="region of interest" description="Disordered" evidence="13">
    <location>
        <begin position="160"/>
        <end position="181"/>
    </location>
</feature>
<evidence type="ECO:0000256" key="14">
    <source>
        <dbReference type="SAM" id="Phobius"/>
    </source>
</evidence>
<dbReference type="AlphaFoldDB" id="A0A2N9X9T8"/>
<evidence type="ECO:0000256" key="4">
    <source>
        <dbReference type="ARBA" id="ARBA00022618"/>
    </source>
</evidence>
<evidence type="ECO:0000256" key="7">
    <source>
        <dbReference type="ARBA" id="ARBA00022989"/>
    </source>
</evidence>
<keyword evidence="8 14" id="KW-0472">Membrane</keyword>
<evidence type="ECO:0000313" key="15">
    <source>
        <dbReference type="EMBL" id="PIT42259.1"/>
    </source>
</evidence>
<sequence length="181" mass="20365">MNGQLWLYVSLAAIIGLLLGLGLMWLILRRGKQHQHYQAVKTSFDNYRQQVDKHFIDTANAIDEMNCSYQKVLQLLNADAKQLMEKKVLQEQLRKRAGKSITLDFMSKGVNKNSSADAESSLPYTDITQAAVIPINGMPDQVPDRIGPNVVHTNEQLTQPKNSVRDNIATTKNEDLQQSKS</sequence>
<dbReference type="GO" id="GO:0005886">
    <property type="term" value="C:plasma membrane"/>
    <property type="evidence" value="ECO:0007669"/>
    <property type="project" value="UniProtKB-SubCell"/>
</dbReference>
<dbReference type="GO" id="GO:0051301">
    <property type="term" value="P:cell division"/>
    <property type="evidence" value="ECO:0007669"/>
    <property type="project" value="UniProtKB-KW"/>
</dbReference>
<evidence type="ECO:0000256" key="11">
    <source>
        <dbReference type="ARBA" id="ARBA00035703"/>
    </source>
</evidence>
<evidence type="ECO:0000256" key="13">
    <source>
        <dbReference type="SAM" id="MobiDB-lite"/>
    </source>
</evidence>
<comment type="caution">
    <text evidence="15">The sequence shown here is derived from an EMBL/GenBank/DDBJ whole genome shotgun (WGS) entry which is preliminary data.</text>
</comment>
<evidence type="ECO:0000256" key="5">
    <source>
        <dbReference type="ARBA" id="ARBA00022692"/>
    </source>
</evidence>
<evidence type="ECO:0000256" key="2">
    <source>
        <dbReference type="ARBA" id="ARBA00022475"/>
    </source>
</evidence>
<evidence type="ECO:0000256" key="1">
    <source>
        <dbReference type="ARBA" id="ARBA00004377"/>
    </source>
</evidence>
<keyword evidence="4" id="KW-0132">Cell division</keyword>
<keyword evidence="5 14" id="KW-0812">Transmembrane</keyword>
<evidence type="ECO:0000256" key="12">
    <source>
        <dbReference type="ARBA" id="ARBA00035727"/>
    </source>
</evidence>
<evidence type="ECO:0000256" key="3">
    <source>
        <dbReference type="ARBA" id="ARBA00022519"/>
    </source>
</evidence>
<keyword evidence="16" id="KW-1185">Reference proteome</keyword>
<evidence type="ECO:0000313" key="16">
    <source>
        <dbReference type="Proteomes" id="UP000230202"/>
    </source>
</evidence>
<dbReference type="Pfam" id="PF06295">
    <property type="entry name" value="ZapG-like"/>
    <property type="match status" value="1"/>
</dbReference>
<comment type="similarity">
    <text evidence="10">Belongs to the ZapG family.</text>
</comment>
<dbReference type="PANTHER" id="PTHR39579">
    <property type="entry name" value="INNER MEMBRANE PROTEIN YHCB"/>
    <property type="match status" value="1"/>
</dbReference>
<keyword evidence="7 14" id="KW-1133">Transmembrane helix</keyword>
<gene>
    <name evidence="15" type="ORF">BHC54_00555</name>
</gene>
<keyword evidence="3" id="KW-0997">Cell inner membrane</keyword>
<keyword evidence="9" id="KW-0131">Cell cycle</keyword>
<dbReference type="RefSeq" id="WP_100151435.1">
    <property type="nucleotide sequence ID" value="NZ_MEIK01000033.1"/>
</dbReference>
<keyword evidence="2" id="KW-1003">Cell membrane</keyword>
<comment type="subcellular location">
    <subcellularLocation>
        <location evidence="1">Cell inner membrane</location>
        <topology evidence="1">Single-pass membrane protein</topology>
    </subcellularLocation>
</comment>
<proteinExistence type="inferred from homology"/>
<dbReference type="GO" id="GO:0008360">
    <property type="term" value="P:regulation of cell shape"/>
    <property type="evidence" value="ECO:0007669"/>
    <property type="project" value="UniProtKB-KW"/>
</dbReference>
<dbReference type="InterPro" id="IPR009386">
    <property type="entry name" value="ZapG-like"/>
</dbReference>
<evidence type="ECO:0000256" key="8">
    <source>
        <dbReference type="ARBA" id="ARBA00023136"/>
    </source>
</evidence>
<name>A0A2N9X9T8_9NEIS</name>
<evidence type="ECO:0000256" key="9">
    <source>
        <dbReference type="ARBA" id="ARBA00023306"/>
    </source>
</evidence>
<evidence type="ECO:0000256" key="10">
    <source>
        <dbReference type="ARBA" id="ARBA00035657"/>
    </source>
</evidence>
<evidence type="ECO:0000256" key="6">
    <source>
        <dbReference type="ARBA" id="ARBA00022960"/>
    </source>
</evidence>
<accession>A0A2N9X9T8</accession>
<protein>
    <recommendedName>
        <fullName evidence="11">Z-ring associated protein G</fullName>
    </recommendedName>
    <alternativeName>
        <fullName evidence="12">Cell division protein ZapG</fullName>
    </alternativeName>
</protein>
<feature type="compositionally biased region" description="Basic and acidic residues" evidence="13">
    <location>
        <begin position="172"/>
        <end position="181"/>
    </location>
</feature>
<feature type="transmembrane region" description="Helical" evidence="14">
    <location>
        <begin position="6"/>
        <end position="28"/>
    </location>
</feature>